<protein>
    <recommendedName>
        <fullName evidence="1">Zinc finger FYVE domain-containing protein 26</fullName>
    </recommendedName>
</protein>
<keyword evidence="12" id="KW-1185">Reference proteome</keyword>
<reference evidence="11" key="3">
    <citation type="submission" date="2025-09" db="UniProtKB">
        <authorList>
            <consortium name="Ensembl"/>
        </authorList>
    </citation>
    <scope>IDENTIFICATION</scope>
</reference>
<dbReference type="InterPro" id="IPR000306">
    <property type="entry name" value="Znf_FYVE"/>
</dbReference>
<dbReference type="InParanoid" id="W5NA08"/>
<accession>W5NA08</accession>
<comment type="subunit">
    <text evidence="6">Interacts with AP5Z1, AP5B1, AP5S1 and SPG11. Interacts with TTC19 and KIF13A.</text>
</comment>
<evidence type="ECO:0000313" key="11">
    <source>
        <dbReference type="Ensembl" id="ENSLOCP00000017467.1"/>
    </source>
</evidence>
<evidence type="ECO:0000256" key="3">
    <source>
        <dbReference type="ARBA" id="ARBA00022723"/>
    </source>
</evidence>
<feature type="region of interest" description="Disordered" evidence="9">
    <location>
        <begin position="1265"/>
        <end position="1290"/>
    </location>
</feature>
<dbReference type="STRING" id="7918.ENSLOCP00000017467"/>
<sequence length="2545" mass="285181">MSAGHPIGREGETSQEKLFEFFRACLLQGEWELAQACVPQLKEWQGGPQVEELLQAITACPYQLRWETVGSPHRLAWLWLLVLEKWSQERIPVIARSELEFLLLLEELEDTVPKSVLKELYKAFLHSHSSGLPREKKKEMSPQNLSQDVLSCLWNLLVNKPRLAQALAACLLADGTDCAMMEYSACLQKMFTDFLLQAVGSLRSPGTGDGTAQQRHTAEQIYSVLSVLPYEPERQSREQQQLCEALWEASWGQDSSLLEQRVLSCLLRPRCHGLVVLYSSVATVRRKGKLLQDLHSAQDSKELYEAEKGLLGLFSHCDRTSAWQTIYFDCHSSGKHFLEQVLLTALSLIKREDFSSLDQLLKQEFQPLSRLLLLLGWTHCQSVESAKTLLCILHENKNLYCDSMLKEFGDGLSVQLGILEWCSENSNIPGKETLQLLHSLDCHSALFILHSLTSLPALQEGQVLDLLQGLAEPHSSGQSDTLSCASVVARRNVVLFQGFCAMKYAIYALCANAHRYLCCQVCTDWCSEVQSEESWPCQDHISAQGKPLLFQDYVSKCQSCLDAVPDIFRLELLENIYSLLFLCDDNVGMEKIEKLCDVHKGNLGEKKIQPTSLGRNEETASDSAQQSKVQTQGQNFRYLNLKQFNTGANGFLANEVTMEIFLEMLKENLKGINSNILLEDNKMLARETEFAECLNCSITMETFDSRFKRLSQHVSEAQWRFQIVTSNKTHVNCLMFGVTVVTYTLYAKSLAVSVRHGSMKRRVAGRHSAVQAECICSHNSEKVIRVRDLFGSAVDTASQREPEETALDTHQSLLVPMMLSPPDSLLVSCILRSNFAEGHQVAQMFGLESSVCYGELLFMERYQQVLDELAQVEQKIESQTAEGSGRRVSSGRSTLQAIGSAAAAGMVFYSISDVADKLLSSPGKQLPTLQESYWLNNMVLEAKSPLRGPLDELSSPGMAAFDLACTQCQLWKTSKQLLEIADRRLHSSLESRGLKADHTVTHPEGLRGFPAVLQQIGKILNHTPTAKGQAKLVPEGSEEKTWSPFSCSAVEVLLSCYPCLTEEGITAQLLTTQRFEQVVHTLAGAADVTGEMRGTGLLGALVEQASLRLAELEAHPVRSQMKQLLRSVDQHFQVQESAAHSVDYIRTFFDYVNTLAGVLVHSQSSESAELACEVKLGNPLLVLQQTPSQHLTHLLFERQVPPDRLSSLLYHEELNISVQQVIVQRCCESLPLWDTRRQRQDPALLDGITALLQQYAQPHVSHLGTTLPLLPKPSEESEEPSSPPLSPGGNSTQLFLTPSALSFLKSCSSLLAVVACLSTSKGTRVAKSGLSSWREFRGKREAPLDMEQISKECEQLLREFPVLQGFLHVICEPVVGNQLEGSGLVAALCGKSSTSLAFSGLHCGSTRNVATDAFQQALSSKDFGRALCVLELYGQEHKGVGPLKDIVLSCAAVEAEPDGIKHVFRVKHPDLRARLTLECLKKWPLEASLEVLLYCLSATETAPELKGKLELKKQELQVYQKILSLSDTLPWTEWQDLQRDSTRIPEVVMFVVLRANEFELCEKWVELHPISPELLLRLQTDHLLHLLDRGLTEEAFEELLESLSSPALRLQVSERALDQRPGLAVCHFLADYLTSQFQSSMTLARQCEIQAMRIGSKLLLLLPEVARQDYFHLLCSPLLMLEQLLMNMKVDWAALAVRTLQQLLVGQEAGFTGEDIDSLLSNYAHKALEFPFSLRERTRSDSVISLQDLLNQNPGQDSFSSAPAGESVSPPISGGTLLQKPSTPRDRERMTHRLKPPTEFTPPGKPPDKRNWVPDHSQCVCMACRKEQFTMFNRRHHCRRCGRLVCNSCSSRKMRVEGCRDEAVRVCDQCYNFFYQPAEEESEPEEVSGSPCPGDVGFASILQLPEMPLRQHKLGLNEAENEIERSEFYYEQAPSASLCVAILNLHSNHIACGHQLIDQCRELSQGLNNPEVDARLLIDIMKQLLFSAKVMFVKVGQSQDLALCDSYISKVDVLKILVTANYKYIPSLDDILQPAAVTRLRNQLLEAEYYQLAVEVSTKSALDPSGVWHAWGMATLKAGNLTVAREKFSRCLKAPLDLNQLTQGSRLLQDIVQHLESNVKTPHSLPDNDILASLRELEEALTETAGTDKPDGRIQQSSSYQECLYYLHAYGTNLAITSFYMRHDCMREALLHLLNKESPEEVFLEGIFITCYERGKLHLLENLLESLDSSLESWSRYLIAACQHLQKRSFFNILYELQQFMKDHVRAAMTCIRFFTHKAESYVDLGEKQKWLIKAKDHLKTYLQEHQGRSSARRKSPSTFRKKMSSTDMSRHINTIELQIEVTKFLQRCESSGTSRITSLPPATLFGNSLMKEDVACKVMLGGKNIEEGFGVAFRVIQDFQLEAGTVYTKAAKRLVKQRQYKEIRQLLKCVSESGAATKNDCDDIILSCVVAADKGPANAKELESLILEMKNTDSKIKAYLLCSKLRPAYLLAVKLELPQATQLVQEVLQAAESDRDTMMQTICQQWLSEHQGKAAVRESRAGTH</sequence>
<dbReference type="EMBL" id="AHAT01022327">
    <property type="status" value="NOT_ANNOTATED_CDS"/>
    <property type="molecule type" value="Genomic_DNA"/>
</dbReference>
<organism evidence="11 12">
    <name type="scientific">Lepisosteus oculatus</name>
    <name type="common">Spotted gar</name>
    <dbReference type="NCBI Taxonomy" id="7918"/>
    <lineage>
        <taxon>Eukaryota</taxon>
        <taxon>Metazoa</taxon>
        <taxon>Chordata</taxon>
        <taxon>Craniata</taxon>
        <taxon>Vertebrata</taxon>
        <taxon>Euteleostomi</taxon>
        <taxon>Actinopterygii</taxon>
        <taxon>Neopterygii</taxon>
        <taxon>Holostei</taxon>
        <taxon>Semionotiformes</taxon>
        <taxon>Lepisosteidae</taxon>
        <taxon>Lepisosteus</taxon>
    </lineage>
</organism>
<feature type="domain" description="FYVE-type" evidence="10">
    <location>
        <begin position="1815"/>
        <end position="1875"/>
    </location>
</feature>
<dbReference type="InterPro" id="IPR011011">
    <property type="entry name" value="Znf_FYVE_PHD"/>
</dbReference>
<feature type="region of interest" description="Disordered" evidence="9">
    <location>
        <begin position="607"/>
        <end position="628"/>
    </location>
</feature>
<reference evidence="11" key="2">
    <citation type="submission" date="2025-08" db="UniProtKB">
        <authorList>
            <consortium name="Ensembl"/>
        </authorList>
    </citation>
    <scope>IDENTIFICATION</scope>
</reference>
<dbReference type="EMBL" id="AHAT01022325">
    <property type="status" value="NOT_ANNOTATED_CDS"/>
    <property type="molecule type" value="Genomic_DNA"/>
</dbReference>
<keyword evidence="3" id="KW-0479">Metal-binding</keyword>
<dbReference type="GeneTree" id="ENSGT00920000149143"/>
<evidence type="ECO:0000256" key="8">
    <source>
        <dbReference type="PROSITE-ProRule" id="PRU00091"/>
    </source>
</evidence>
<keyword evidence="5" id="KW-0862">Zinc</keyword>
<dbReference type="CDD" id="cd15724">
    <property type="entry name" value="FYVE_ZFY26"/>
    <property type="match status" value="1"/>
</dbReference>
<dbReference type="InterPro" id="IPR013083">
    <property type="entry name" value="Znf_RING/FYVE/PHD"/>
</dbReference>
<dbReference type="GO" id="GO:0008270">
    <property type="term" value="F:zinc ion binding"/>
    <property type="evidence" value="ECO:0007669"/>
    <property type="project" value="UniProtKB-KW"/>
</dbReference>
<evidence type="ECO:0000256" key="6">
    <source>
        <dbReference type="ARBA" id="ARBA00025962"/>
    </source>
</evidence>
<evidence type="ECO:0000256" key="2">
    <source>
        <dbReference type="ARBA" id="ARBA00022553"/>
    </source>
</evidence>
<dbReference type="FunFam" id="3.30.40.10:FF:000295">
    <property type="entry name" value="Zinc finger, FYVE domain-containing 26"/>
    <property type="match status" value="1"/>
</dbReference>
<dbReference type="OMA" id="LQTCWPS"/>
<dbReference type="GO" id="GO:0000724">
    <property type="term" value="P:double-strand break repair via homologous recombination"/>
    <property type="evidence" value="ECO:0007669"/>
    <property type="project" value="InterPro"/>
</dbReference>
<dbReference type="Pfam" id="PF25569">
    <property type="entry name" value="TPR_ZFYVE26"/>
    <property type="match status" value="1"/>
</dbReference>
<dbReference type="PROSITE" id="PS50178">
    <property type="entry name" value="ZF_FYVE"/>
    <property type="match status" value="1"/>
</dbReference>
<evidence type="ECO:0000259" key="10">
    <source>
        <dbReference type="PROSITE" id="PS50178"/>
    </source>
</evidence>
<keyword evidence="2" id="KW-0597">Phosphoprotein</keyword>
<dbReference type="GO" id="GO:0048599">
    <property type="term" value="P:oocyte development"/>
    <property type="evidence" value="ECO:0007669"/>
    <property type="project" value="Ensembl"/>
</dbReference>
<evidence type="ECO:0000256" key="7">
    <source>
        <dbReference type="ARBA" id="ARBA00044939"/>
    </source>
</evidence>
<evidence type="ECO:0000256" key="9">
    <source>
        <dbReference type="SAM" id="MobiDB-lite"/>
    </source>
</evidence>
<dbReference type="GO" id="GO:0032266">
    <property type="term" value="F:phosphatidylinositol-3-phosphate binding"/>
    <property type="evidence" value="ECO:0007669"/>
    <property type="project" value="InterPro"/>
</dbReference>
<dbReference type="SMART" id="SM00064">
    <property type="entry name" value="FYVE"/>
    <property type="match status" value="1"/>
</dbReference>
<keyword evidence="4 8" id="KW-0863">Zinc-finger</keyword>
<dbReference type="SUPFAM" id="SSF57903">
    <property type="entry name" value="FYVE/PHD zinc finger"/>
    <property type="match status" value="1"/>
</dbReference>
<dbReference type="Ensembl" id="ENSLOCT00000017498.1">
    <property type="protein sequence ID" value="ENSLOCP00000017467.1"/>
    <property type="gene ID" value="ENSLOCG00000014174.1"/>
</dbReference>
<dbReference type="PANTHER" id="PTHR46591">
    <property type="entry name" value="ZINC FINGER FYVE DOMAIN-CONTAINING PROTEIN 26"/>
    <property type="match status" value="1"/>
</dbReference>
<dbReference type="InterPro" id="IPR028730">
    <property type="entry name" value="ZFYVE26"/>
</dbReference>
<dbReference type="InterPro" id="IPR057946">
    <property type="entry name" value="TPR_ZFYVE26"/>
</dbReference>
<name>W5NA08_LEPOC</name>
<dbReference type="eggNOG" id="KOG1811">
    <property type="taxonomic scope" value="Eukaryota"/>
</dbReference>
<dbReference type="GO" id="GO:0007409">
    <property type="term" value="P:axonogenesis"/>
    <property type="evidence" value="ECO:0007669"/>
    <property type="project" value="Ensembl"/>
</dbReference>
<evidence type="ECO:0000256" key="4">
    <source>
        <dbReference type="ARBA" id="ARBA00022771"/>
    </source>
</evidence>
<dbReference type="Bgee" id="ENSLOCG00000014174">
    <property type="expression patterns" value="Expressed in zone of skin and 13 other cell types or tissues"/>
</dbReference>
<comment type="function">
    <text evidence="7">Phosphatidylinositol 3-phosphate-binding protein required for the abscission step in cytokinesis: recruited to the midbody during cytokinesis and acts as a regulator of abscission. May also be required for efficient homologous recombination DNA double-strand break repair.</text>
</comment>
<dbReference type="Proteomes" id="UP000018468">
    <property type="component" value="Linkage group LG7"/>
</dbReference>
<dbReference type="PANTHER" id="PTHR46591:SF1">
    <property type="entry name" value="ZINC FINGER FYVE DOMAIN-CONTAINING PROTEIN 26"/>
    <property type="match status" value="1"/>
</dbReference>
<evidence type="ECO:0000256" key="1">
    <source>
        <dbReference type="ARBA" id="ARBA00014373"/>
    </source>
</evidence>
<dbReference type="Gene3D" id="3.30.40.10">
    <property type="entry name" value="Zinc/RING finger domain, C3HC4 (zinc finger)"/>
    <property type="match status" value="1"/>
</dbReference>
<evidence type="ECO:0000313" key="12">
    <source>
        <dbReference type="Proteomes" id="UP000018468"/>
    </source>
</evidence>
<proteinExistence type="predicted"/>
<dbReference type="InterPro" id="IPR017455">
    <property type="entry name" value="Znf_FYVE-rel"/>
</dbReference>
<dbReference type="GO" id="GO:0007040">
    <property type="term" value="P:lysosome organization"/>
    <property type="evidence" value="ECO:0007669"/>
    <property type="project" value="UniProtKB-ARBA"/>
</dbReference>
<evidence type="ECO:0000256" key="5">
    <source>
        <dbReference type="ARBA" id="ARBA00022833"/>
    </source>
</evidence>
<dbReference type="EMBL" id="AHAT01022326">
    <property type="status" value="NOT_ANNOTATED_CDS"/>
    <property type="molecule type" value="Genomic_DNA"/>
</dbReference>
<feature type="region of interest" description="Disordered" evidence="9">
    <location>
        <begin position="1755"/>
        <end position="1809"/>
    </location>
</feature>
<dbReference type="Pfam" id="PF01363">
    <property type="entry name" value="FYVE"/>
    <property type="match status" value="1"/>
</dbReference>
<dbReference type="GO" id="GO:0000281">
    <property type="term" value="P:mitotic cytokinesis"/>
    <property type="evidence" value="ECO:0007669"/>
    <property type="project" value="InterPro"/>
</dbReference>
<reference evidence="12" key="1">
    <citation type="submission" date="2011-12" db="EMBL/GenBank/DDBJ databases">
        <title>The Draft Genome of Lepisosteus oculatus.</title>
        <authorList>
            <consortium name="The Broad Institute Genome Assembly &amp; Analysis Group"/>
            <consortium name="Computational R&amp;D Group"/>
            <consortium name="and Sequencing Platform"/>
            <person name="Di Palma F."/>
            <person name="Alfoldi J."/>
            <person name="Johnson J."/>
            <person name="Berlin A."/>
            <person name="Gnerre S."/>
            <person name="Jaffe D."/>
            <person name="MacCallum I."/>
            <person name="Young S."/>
            <person name="Walker B.J."/>
            <person name="Lander E.S."/>
            <person name="Lindblad-Toh K."/>
        </authorList>
    </citation>
    <scope>NUCLEOTIDE SEQUENCE [LARGE SCALE GENOMIC DNA]</scope>
</reference>